<keyword evidence="3" id="KW-0689">Ribosomal protein</keyword>
<proteinExistence type="inferred from homology"/>
<dbReference type="PANTHER" id="PTHR12919:SF20">
    <property type="entry name" value="SMALL RIBOSOMAL SUBUNIT PROTEIN BS16M"/>
    <property type="match status" value="1"/>
</dbReference>
<dbReference type="Gene3D" id="3.30.1320.10">
    <property type="match status" value="1"/>
</dbReference>
<dbReference type="GO" id="GO:0015935">
    <property type="term" value="C:small ribosomal subunit"/>
    <property type="evidence" value="ECO:0007669"/>
    <property type="project" value="TreeGrafter"/>
</dbReference>
<evidence type="ECO:0000256" key="4">
    <source>
        <dbReference type="ARBA" id="ARBA00023274"/>
    </source>
</evidence>
<dbReference type="InterPro" id="IPR000307">
    <property type="entry name" value="Ribosomal_bS16"/>
</dbReference>
<gene>
    <name evidence="6" type="ORF">F8388_019936</name>
</gene>
<accession>A0A7J6H5W4</accession>
<name>A0A7J6H5W4_CANSA</name>
<dbReference type="GO" id="GO:0003735">
    <property type="term" value="F:structural constituent of ribosome"/>
    <property type="evidence" value="ECO:0007669"/>
    <property type="project" value="InterPro"/>
</dbReference>
<comment type="similarity">
    <text evidence="2">Belongs to the bacterial ribosomal protein bS16 family.</text>
</comment>
<evidence type="ECO:0000256" key="5">
    <source>
        <dbReference type="ARBA" id="ARBA00035371"/>
    </source>
</evidence>
<dbReference type="Proteomes" id="UP000525078">
    <property type="component" value="Unassembled WGS sequence"/>
</dbReference>
<dbReference type="PANTHER" id="PTHR12919">
    <property type="entry name" value="30S RIBOSOMAL PROTEIN S16"/>
    <property type="match status" value="1"/>
</dbReference>
<comment type="subcellular location">
    <subcellularLocation>
        <location evidence="1">Plastid</location>
        <location evidence="1">Chloroplast</location>
    </subcellularLocation>
</comment>
<evidence type="ECO:0000256" key="1">
    <source>
        <dbReference type="ARBA" id="ARBA00004229"/>
    </source>
</evidence>
<dbReference type="AlphaFoldDB" id="A0A7J6H5W4"/>
<evidence type="ECO:0000256" key="2">
    <source>
        <dbReference type="ARBA" id="ARBA00006668"/>
    </source>
</evidence>
<evidence type="ECO:0000256" key="3">
    <source>
        <dbReference type="ARBA" id="ARBA00022980"/>
    </source>
</evidence>
<keyword evidence="4" id="KW-0687">Ribonucleoprotein</keyword>
<evidence type="ECO:0000313" key="6">
    <source>
        <dbReference type="EMBL" id="KAF4390281.1"/>
    </source>
</evidence>
<sequence>MGRGQVVRQRVLVPLFGGSNPSVPEHIRLHTQPIIIKKATCDLKDTIRCGFLHPPFHFLYIGIKVLLTRHHLFCSTRTGGCDVNHIIHDGARAERIDSFLGGKNLRKKSLKMNSLHKHNLNFLEPYEEKTSYTFLGGGEGRALRKVGFYDPIKNQTYLNVPVILSFLEKGAQPTGTVHDISKKAGVFMELRLNHQPKFN</sequence>
<organism evidence="6 7">
    <name type="scientific">Cannabis sativa</name>
    <name type="common">Hemp</name>
    <name type="synonym">Marijuana</name>
    <dbReference type="NCBI Taxonomy" id="3483"/>
    <lineage>
        <taxon>Eukaryota</taxon>
        <taxon>Viridiplantae</taxon>
        <taxon>Streptophyta</taxon>
        <taxon>Embryophyta</taxon>
        <taxon>Tracheophyta</taxon>
        <taxon>Spermatophyta</taxon>
        <taxon>Magnoliopsida</taxon>
        <taxon>eudicotyledons</taxon>
        <taxon>Gunneridae</taxon>
        <taxon>Pentapetalae</taxon>
        <taxon>rosids</taxon>
        <taxon>fabids</taxon>
        <taxon>Rosales</taxon>
        <taxon>Cannabaceae</taxon>
        <taxon>Cannabis</taxon>
    </lineage>
</organism>
<dbReference type="GO" id="GO:0009507">
    <property type="term" value="C:chloroplast"/>
    <property type="evidence" value="ECO:0007669"/>
    <property type="project" value="UniProtKB-SubCell"/>
</dbReference>
<dbReference type="GO" id="GO:0005739">
    <property type="term" value="C:mitochondrion"/>
    <property type="evidence" value="ECO:0007669"/>
    <property type="project" value="GOC"/>
</dbReference>
<dbReference type="GO" id="GO:0032543">
    <property type="term" value="P:mitochondrial translation"/>
    <property type="evidence" value="ECO:0007669"/>
    <property type="project" value="TreeGrafter"/>
</dbReference>
<dbReference type="SUPFAM" id="SSF54565">
    <property type="entry name" value="Ribosomal protein S16"/>
    <property type="match status" value="1"/>
</dbReference>
<comment type="caution">
    <text evidence="6">The sequence shown here is derived from an EMBL/GenBank/DDBJ whole genome shotgun (WGS) entry which is preliminary data.</text>
</comment>
<protein>
    <recommendedName>
        <fullName evidence="5">30S ribosomal protein S16, chloroplastic</fullName>
    </recommendedName>
</protein>
<dbReference type="InterPro" id="IPR023803">
    <property type="entry name" value="Ribosomal_bS16_dom_sf"/>
</dbReference>
<reference evidence="6 7" key="1">
    <citation type="journal article" date="2020" name="bioRxiv">
        <title>Sequence and annotation of 42 cannabis genomes reveals extensive copy number variation in cannabinoid synthesis and pathogen resistance genes.</title>
        <authorList>
            <person name="Mckernan K.J."/>
            <person name="Helbert Y."/>
            <person name="Kane L.T."/>
            <person name="Ebling H."/>
            <person name="Zhang L."/>
            <person name="Liu B."/>
            <person name="Eaton Z."/>
            <person name="Mclaughlin S."/>
            <person name="Kingan S."/>
            <person name="Baybayan P."/>
            <person name="Concepcion G."/>
            <person name="Jordan M."/>
            <person name="Riva A."/>
            <person name="Barbazuk W."/>
            <person name="Harkins T."/>
        </authorList>
    </citation>
    <scope>NUCLEOTIDE SEQUENCE [LARGE SCALE GENOMIC DNA]</scope>
    <source>
        <strain evidence="7">cv. Jamaican Lion 4</strain>
        <tissue evidence="6">Leaf</tissue>
    </source>
</reference>
<dbReference type="EMBL" id="JAATIP010000029">
    <property type="protein sequence ID" value="KAF4390281.1"/>
    <property type="molecule type" value="Genomic_DNA"/>
</dbReference>
<evidence type="ECO:0000313" key="7">
    <source>
        <dbReference type="Proteomes" id="UP000525078"/>
    </source>
</evidence>